<dbReference type="PANTHER" id="PTHR46200">
    <property type="entry name" value="GATOR COMPLEX PROTEIN WDR24"/>
    <property type="match status" value="1"/>
</dbReference>
<dbReference type="AlphaFoldDB" id="A0A183HRX3"/>
<accession>A0A183HRX3</accession>
<dbReference type="GO" id="GO:1904263">
    <property type="term" value="P:positive regulation of TORC1 signaling"/>
    <property type="evidence" value="ECO:0007669"/>
    <property type="project" value="TreeGrafter"/>
</dbReference>
<name>A0A183HRX3_9BILA</name>
<dbReference type="STRING" id="387005.A0A183HRX3"/>
<dbReference type="GO" id="GO:0034198">
    <property type="term" value="P:cellular response to amino acid starvation"/>
    <property type="evidence" value="ECO:0007669"/>
    <property type="project" value="TreeGrafter"/>
</dbReference>
<reference evidence="3" key="1">
    <citation type="submission" date="2016-06" db="UniProtKB">
        <authorList>
            <consortium name="WormBaseParasite"/>
        </authorList>
    </citation>
    <scope>IDENTIFICATION</scope>
</reference>
<dbReference type="SUPFAM" id="SSF50978">
    <property type="entry name" value="WD40 repeat-like"/>
    <property type="match status" value="1"/>
</dbReference>
<dbReference type="InterPro" id="IPR015943">
    <property type="entry name" value="WD40/YVTN_repeat-like_dom_sf"/>
</dbReference>
<evidence type="ECO:0000313" key="3">
    <source>
        <dbReference type="WBParaSite" id="OFLC_0001023401-mRNA-1"/>
    </source>
</evidence>
<dbReference type="GO" id="GO:0005829">
    <property type="term" value="C:cytosol"/>
    <property type="evidence" value="ECO:0007669"/>
    <property type="project" value="TreeGrafter"/>
</dbReference>
<dbReference type="Gene3D" id="2.130.10.10">
    <property type="entry name" value="YVTN repeat-like/Quinoprotein amine dehydrogenase"/>
    <property type="match status" value="1"/>
</dbReference>
<organism evidence="3">
    <name type="scientific">Onchocerca flexuosa</name>
    <dbReference type="NCBI Taxonomy" id="387005"/>
    <lineage>
        <taxon>Eukaryota</taxon>
        <taxon>Metazoa</taxon>
        <taxon>Ecdysozoa</taxon>
        <taxon>Nematoda</taxon>
        <taxon>Chromadorea</taxon>
        <taxon>Rhabditida</taxon>
        <taxon>Spirurina</taxon>
        <taxon>Spiruromorpha</taxon>
        <taxon>Filarioidea</taxon>
        <taxon>Onchocercidae</taxon>
        <taxon>Onchocerca</taxon>
    </lineage>
</organism>
<dbReference type="GO" id="GO:0016239">
    <property type="term" value="P:positive regulation of macroautophagy"/>
    <property type="evidence" value="ECO:0007669"/>
    <property type="project" value="TreeGrafter"/>
</dbReference>
<dbReference type="WBParaSite" id="OFLC_0001023401-mRNA-1">
    <property type="protein sequence ID" value="OFLC_0001023401-mRNA-1"/>
    <property type="gene ID" value="OFLC_0001023401"/>
</dbReference>
<dbReference type="GO" id="GO:0061700">
    <property type="term" value="C:GATOR2 complex"/>
    <property type="evidence" value="ECO:0007669"/>
    <property type="project" value="TreeGrafter"/>
</dbReference>
<proteinExistence type="predicted"/>
<dbReference type="InterPro" id="IPR036322">
    <property type="entry name" value="WD40_repeat_dom_sf"/>
</dbReference>
<evidence type="ECO:0000256" key="2">
    <source>
        <dbReference type="ARBA" id="ARBA00022737"/>
    </source>
</evidence>
<keyword evidence="2" id="KW-0677">Repeat</keyword>
<dbReference type="PANTHER" id="PTHR46200:SF1">
    <property type="entry name" value="GATOR COMPLEX PROTEIN WDR24"/>
    <property type="match status" value="1"/>
</dbReference>
<keyword evidence="1" id="KW-0853">WD repeat</keyword>
<protein>
    <submittedName>
        <fullName evidence="3">WD_REPEATS_REGION domain-containing protein</fullName>
    </submittedName>
</protein>
<sequence length="116" mass="12949">LKFFRPGTGEGNHRQSILIDLQEQIDSIAPNKHFTRVAAAGSKGLLKIFAIEENGFNFVADFRSVRSRRLNLLYSASHVSWSHLIDNMIATTSTNGAVVLWNVDKAALRIIFYSVS</sequence>
<dbReference type="InterPro" id="IPR037590">
    <property type="entry name" value="WDR24"/>
</dbReference>
<evidence type="ECO:0000256" key="1">
    <source>
        <dbReference type="ARBA" id="ARBA00022574"/>
    </source>
</evidence>
<dbReference type="GO" id="GO:0005774">
    <property type="term" value="C:vacuolar membrane"/>
    <property type="evidence" value="ECO:0007669"/>
    <property type="project" value="TreeGrafter"/>
</dbReference>